<dbReference type="Proteomes" id="UP000193380">
    <property type="component" value="Unassembled WGS sequence"/>
</dbReference>
<gene>
    <name evidence="1" type="ORF">GSONMT00082502001</name>
</gene>
<organism evidence="1 2">
    <name type="scientific">Oncorhynchus mykiss</name>
    <name type="common">Rainbow trout</name>
    <name type="synonym">Salmo gairdneri</name>
    <dbReference type="NCBI Taxonomy" id="8022"/>
    <lineage>
        <taxon>Eukaryota</taxon>
        <taxon>Metazoa</taxon>
        <taxon>Chordata</taxon>
        <taxon>Craniata</taxon>
        <taxon>Vertebrata</taxon>
        <taxon>Euteleostomi</taxon>
        <taxon>Actinopterygii</taxon>
        <taxon>Neopterygii</taxon>
        <taxon>Teleostei</taxon>
        <taxon>Protacanthopterygii</taxon>
        <taxon>Salmoniformes</taxon>
        <taxon>Salmonidae</taxon>
        <taxon>Salmoninae</taxon>
        <taxon>Oncorhynchus</taxon>
    </lineage>
</organism>
<sequence>MALRGKKSEKFIIEGKRKELSSEDRAQFEILKSQMYAERAAKGDCTLKRARAMPEDEPVQKSVLLSHTFKQIITHIL</sequence>
<reference evidence="1" key="2">
    <citation type="submission" date="2014-03" db="EMBL/GenBank/DDBJ databases">
        <authorList>
            <person name="Genoscope - CEA"/>
        </authorList>
    </citation>
    <scope>NUCLEOTIDE SEQUENCE</scope>
</reference>
<evidence type="ECO:0000313" key="1">
    <source>
        <dbReference type="EMBL" id="CDQ60807.1"/>
    </source>
</evidence>
<accession>A0A060W132</accession>
<dbReference type="STRING" id="8022.A0A060W132"/>
<dbReference type="AlphaFoldDB" id="A0A060W132"/>
<name>A0A060W132_ONCMY</name>
<evidence type="ECO:0000313" key="2">
    <source>
        <dbReference type="Proteomes" id="UP000193380"/>
    </source>
</evidence>
<dbReference type="EMBL" id="FR904359">
    <property type="protein sequence ID" value="CDQ60807.1"/>
    <property type="molecule type" value="Genomic_DNA"/>
</dbReference>
<proteinExistence type="predicted"/>
<protein>
    <submittedName>
        <fullName evidence="1">Uncharacterized protein</fullName>
    </submittedName>
</protein>
<reference evidence="1" key="1">
    <citation type="journal article" date="2014" name="Nat. Commun.">
        <title>The rainbow trout genome provides novel insights into evolution after whole-genome duplication in vertebrates.</title>
        <authorList>
            <person name="Berthelot C."/>
            <person name="Brunet F."/>
            <person name="Chalopin D."/>
            <person name="Juanchich A."/>
            <person name="Bernard M."/>
            <person name="Noel B."/>
            <person name="Bento P."/>
            <person name="Da Silva C."/>
            <person name="Labadie K."/>
            <person name="Alberti A."/>
            <person name="Aury J.M."/>
            <person name="Louis A."/>
            <person name="Dehais P."/>
            <person name="Bardou P."/>
            <person name="Montfort J."/>
            <person name="Klopp C."/>
            <person name="Cabau C."/>
            <person name="Gaspin C."/>
            <person name="Thorgaard G.H."/>
            <person name="Boussaha M."/>
            <person name="Quillet E."/>
            <person name="Guyomard R."/>
            <person name="Galiana D."/>
            <person name="Bobe J."/>
            <person name="Volff J.N."/>
            <person name="Genet C."/>
            <person name="Wincker P."/>
            <person name="Jaillon O."/>
            <person name="Roest Crollius H."/>
            <person name="Guiguen Y."/>
        </authorList>
    </citation>
    <scope>NUCLEOTIDE SEQUENCE [LARGE SCALE GENOMIC DNA]</scope>
</reference>
<dbReference type="PaxDb" id="8022-A0A060W132"/>